<name>A0A5C6TX66_9SPHN</name>
<keyword evidence="3 9" id="KW-0813">Transport</keyword>
<dbReference type="SUPFAM" id="SSF82693">
    <property type="entry name" value="Multidrug efflux transporter AcrB pore domain, PN1, PN2, PC1 and PC2 subdomains"/>
    <property type="match status" value="4"/>
</dbReference>
<feature type="domain" description="SSD" evidence="11">
    <location>
        <begin position="370"/>
        <end position="499"/>
    </location>
</feature>
<dbReference type="GO" id="GO:0042910">
    <property type="term" value="F:xenobiotic transmembrane transporter activity"/>
    <property type="evidence" value="ECO:0007669"/>
    <property type="project" value="TreeGrafter"/>
</dbReference>
<evidence type="ECO:0000259" key="11">
    <source>
        <dbReference type="PROSITE" id="PS50156"/>
    </source>
</evidence>
<feature type="transmembrane region" description="Helical" evidence="9">
    <location>
        <begin position="1018"/>
        <end position="1041"/>
    </location>
</feature>
<comment type="caution">
    <text evidence="12">The sequence shown here is derived from an EMBL/GenBank/DDBJ whole genome shotgun (WGS) entry which is preliminary data.</text>
</comment>
<dbReference type="PANTHER" id="PTHR32063">
    <property type="match status" value="1"/>
</dbReference>
<dbReference type="InterPro" id="IPR001036">
    <property type="entry name" value="Acrflvin-R"/>
</dbReference>
<feature type="transmembrane region" description="Helical" evidence="9">
    <location>
        <begin position="550"/>
        <end position="568"/>
    </location>
</feature>
<dbReference type="SUPFAM" id="SSF82866">
    <property type="entry name" value="Multidrug efflux transporter AcrB transmembrane domain"/>
    <property type="match status" value="2"/>
</dbReference>
<evidence type="ECO:0000256" key="8">
    <source>
        <dbReference type="ARBA" id="ARBA00023136"/>
    </source>
</evidence>
<feature type="transmembrane region" description="Helical" evidence="9">
    <location>
        <begin position="397"/>
        <end position="421"/>
    </location>
</feature>
<protein>
    <recommendedName>
        <fullName evidence="9">Efflux pump membrane transporter</fullName>
    </recommendedName>
</protein>
<evidence type="ECO:0000256" key="6">
    <source>
        <dbReference type="ARBA" id="ARBA00022692"/>
    </source>
</evidence>
<dbReference type="InterPro" id="IPR027463">
    <property type="entry name" value="AcrB_DN_DC_subdom"/>
</dbReference>
<sequence length="1076" mass="114453">MNISSFFIERPIFAAVISVFITLIGAFSYPQLSLSQYPDIAPPTITVQATFPGASAETLAETVATPLEQEINGVEDMLYMSSSSTSSGTVQITVSFKPGTDLDAAQVLVQNRVALAEPRLPDQVRQIGVVVAKQSQGFLMIVALTATDPALDIDYIGNYANSGLRDRLLRLEGVGGVTVFGGGNYSMRVWIDPDRAAARNLTSDEIVNALRTQNVQVAGGAVGQPPFDRGGPAFELPVQVQGRLTDPAQFADVVIKTDPVTGAITRVRDIGRVELGSQDYGIRGYFGGRRGVALAIVQQPGSNALDAAERVLAEVQAASRDFPPGLHYSIPYNPTEYVQASVEAVQHTLIEAIILVVIVVVVFLQTWRAAIIPIIAIPVSLVGTFAVQLALGFSINSLSLFALVLAVGIVVDDAIVIVEAVERHVRDGLSPRDAAHRTMREVTGALIAIGLVLVSVFVPTAFVAGIPGIFYRQFAVTIASAAVISLIVSLTLSPALAALLLKPHKAGEEHREGSRFMRPLRVAADRFNRGFDWLSNRYGAFTGRVIRRSTIMLIVYAGLLGLTAWRLVATPTGFIPDQDQGFLIGVVQLPPGSSLERTDRTMLHALDIATHNPAVVDSGSFAGLDGTSFSQASNSAVLFLKLKDFSERRSADLTATALAGQITGAIAQAEQGAQVFFLSPPPVQGLGNGSGFTMEIQDRSNAGLPALQGATFAMMGAAAQSQKVTQVFSLFNTGSPRIEADIDRDRAQLLGVQPSQIYSALGTYLGSTYINDFNLFGRTFRVVAQAQPSSRNTLSDIGQLQVRSASGQMVPLSSVATFRQGSGAVRVARYNLFPAAELQGLAAPGVSSGDAIREMERLAAQHLPPGFGFEWTGLAYQQQAAGNTAVLIFSLAVVFVFLVLAAQYESLTLPLAVILIVPMCILAAMVGVNIRGLDNNILTQVGLVVLIALAAKNAILIVEFARQGEEELGMNKYEAAVYAAGTRLRPILMTSFAFIFGVIPLAIAVGPGAEMRQAIGTAVAFGMLGVTFFGLVFTPVFYIVTRSLGRFLPSKPERETHYPTSYDGLPDEPAPAGGEA</sequence>
<dbReference type="SUPFAM" id="SSF82714">
    <property type="entry name" value="Multidrug efflux transporter AcrB TolC docking domain, DN and DC subdomains"/>
    <property type="match status" value="2"/>
</dbReference>
<feature type="transmembrane region" description="Helical" evidence="9">
    <location>
        <begin position="442"/>
        <end position="470"/>
    </location>
</feature>
<evidence type="ECO:0000256" key="7">
    <source>
        <dbReference type="ARBA" id="ARBA00022989"/>
    </source>
</evidence>
<dbReference type="PRINTS" id="PR00702">
    <property type="entry name" value="ACRIFLAVINRP"/>
</dbReference>
<dbReference type="AlphaFoldDB" id="A0A5C6TX66"/>
<dbReference type="InterPro" id="IPR004764">
    <property type="entry name" value="MdtF-like"/>
</dbReference>
<keyword evidence="13" id="KW-1185">Reference proteome</keyword>
<dbReference type="FunFam" id="1.20.1640.10:FF:000001">
    <property type="entry name" value="Efflux pump membrane transporter"/>
    <property type="match status" value="1"/>
</dbReference>
<dbReference type="NCBIfam" id="NF000282">
    <property type="entry name" value="RND_permease_1"/>
    <property type="match status" value="1"/>
</dbReference>
<evidence type="ECO:0000256" key="1">
    <source>
        <dbReference type="ARBA" id="ARBA00004429"/>
    </source>
</evidence>
<feature type="transmembrane region" description="Helical" evidence="9">
    <location>
        <begin position="937"/>
        <end position="958"/>
    </location>
</feature>
<dbReference type="PROSITE" id="PS50156">
    <property type="entry name" value="SSD"/>
    <property type="match status" value="1"/>
</dbReference>
<dbReference type="Gene3D" id="3.30.70.1440">
    <property type="entry name" value="Multidrug efflux transporter AcrB pore domain"/>
    <property type="match status" value="1"/>
</dbReference>
<evidence type="ECO:0000256" key="3">
    <source>
        <dbReference type="ARBA" id="ARBA00022448"/>
    </source>
</evidence>
<dbReference type="RefSeq" id="WP_147043918.1">
    <property type="nucleotide sequence ID" value="NZ_BAABIR010000001.1"/>
</dbReference>
<keyword evidence="5 9" id="KW-0997">Cell inner membrane</keyword>
<comment type="similarity">
    <text evidence="2 9">Belongs to the resistance-nodulation-cell division (RND) (TC 2.A.6) family.</text>
</comment>
<gene>
    <name evidence="12" type="ORF">FRZ32_13035</name>
</gene>
<evidence type="ECO:0000256" key="10">
    <source>
        <dbReference type="SAM" id="MobiDB-lite"/>
    </source>
</evidence>
<accession>A0A5C6TX66</accession>
<feature type="region of interest" description="Disordered" evidence="10">
    <location>
        <begin position="1053"/>
        <end position="1076"/>
    </location>
</feature>
<feature type="transmembrane region" description="Helical" evidence="9">
    <location>
        <begin position="476"/>
        <end position="501"/>
    </location>
</feature>
<evidence type="ECO:0000256" key="9">
    <source>
        <dbReference type="RuleBase" id="RU364070"/>
    </source>
</evidence>
<keyword evidence="4" id="KW-1003">Cell membrane</keyword>
<dbReference type="Proteomes" id="UP000321249">
    <property type="component" value="Unassembled WGS sequence"/>
</dbReference>
<feature type="transmembrane region" description="Helical" evidence="9">
    <location>
        <begin position="344"/>
        <end position="364"/>
    </location>
</feature>
<dbReference type="FunFam" id="3.30.70.1430:FF:000001">
    <property type="entry name" value="Efflux pump membrane transporter"/>
    <property type="match status" value="1"/>
</dbReference>
<feature type="transmembrane region" description="Helical" evidence="9">
    <location>
        <begin position="884"/>
        <end position="902"/>
    </location>
</feature>
<dbReference type="Gene3D" id="1.20.1640.10">
    <property type="entry name" value="Multidrug efflux transporter AcrB transmembrane domain"/>
    <property type="match status" value="2"/>
</dbReference>
<comment type="subcellular location">
    <subcellularLocation>
        <location evidence="1 9">Cell inner membrane</location>
        <topology evidence="1 9">Multi-pass membrane protein</topology>
    </subcellularLocation>
</comment>
<feature type="transmembrane region" description="Helical" evidence="9">
    <location>
        <begin position="12"/>
        <end position="29"/>
    </location>
</feature>
<evidence type="ECO:0000313" key="12">
    <source>
        <dbReference type="EMBL" id="TXC64495.1"/>
    </source>
</evidence>
<feature type="transmembrane region" description="Helical" evidence="9">
    <location>
        <begin position="371"/>
        <end position="391"/>
    </location>
</feature>
<evidence type="ECO:0000313" key="13">
    <source>
        <dbReference type="Proteomes" id="UP000321249"/>
    </source>
</evidence>
<dbReference type="PANTHER" id="PTHR32063:SF11">
    <property type="entry name" value="CATION OR DRUG EFFLUX SYSTEM PROTEIN"/>
    <property type="match status" value="1"/>
</dbReference>
<dbReference type="GO" id="GO:0015562">
    <property type="term" value="F:efflux transmembrane transporter activity"/>
    <property type="evidence" value="ECO:0007669"/>
    <property type="project" value="InterPro"/>
</dbReference>
<dbReference type="Pfam" id="PF00873">
    <property type="entry name" value="ACR_tran"/>
    <property type="match status" value="1"/>
</dbReference>
<organism evidence="12 13">
    <name type="scientific">Allosphingosinicella ginsenosidimutans</name>
    <dbReference type="NCBI Taxonomy" id="1176539"/>
    <lineage>
        <taxon>Bacteria</taxon>
        <taxon>Pseudomonadati</taxon>
        <taxon>Pseudomonadota</taxon>
        <taxon>Alphaproteobacteria</taxon>
        <taxon>Sphingomonadales</taxon>
        <taxon>Sphingomonadaceae</taxon>
        <taxon>Allosphingosinicella</taxon>
    </lineage>
</organism>
<feature type="transmembrane region" description="Helical" evidence="9">
    <location>
        <begin position="987"/>
        <end position="1006"/>
    </location>
</feature>
<evidence type="ECO:0000256" key="2">
    <source>
        <dbReference type="ARBA" id="ARBA00010942"/>
    </source>
</evidence>
<proteinExistence type="inferred from homology"/>
<dbReference type="Gene3D" id="3.30.70.1320">
    <property type="entry name" value="Multidrug efflux transporter AcrB pore domain like"/>
    <property type="match status" value="1"/>
</dbReference>
<dbReference type="GO" id="GO:0009636">
    <property type="term" value="P:response to toxic substance"/>
    <property type="evidence" value="ECO:0007669"/>
    <property type="project" value="UniProtKB-ARBA"/>
</dbReference>
<dbReference type="InterPro" id="IPR000731">
    <property type="entry name" value="SSD"/>
</dbReference>
<dbReference type="Gene3D" id="3.30.2090.10">
    <property type="entry name" value="Multidrug efflux transporter AcrB TolC docking domain, DN and DC subdomains"/>
    <property type="match status" value="2"/>
</dbReference>
<keyword evidence="6 9" id="KW-0812">Transmembrane</keyword>
<evidence type="ECO:0000256" key="5">
    <source>
        <dbReference type="ARBA" id="ARBA00022519"/>
    </source>
</evidence>
<dbReference type="NCBIfam" id="TIGR00915">
    <property type="entry name" value="2A0602"/>
    <property type="match status" value="1"/>
</dbReference>
<evidence type="ECO:0000256" key="4">
    <source>
        <dbReference type="ARBA" id="ARBA00022475"/>
    </source>
</evidence>
<dbReference type="OrthoDB" id="9807350at2"/>
<dbReference type="GO" id="GO:0005886">
    <property type="term" value="C:plasma membrane"/>
    <property type="evidence" value="ECO:0007669"/>
    <property type="project" value="UniProtKB-SubCell"/>
</dbReference>
<reference evidence="12 13" key="1">
    <citation type="journal article" date="2015" name="J. Microbiol.">
        <title>Sphingosinicella ginsenosidimutans sp. nov., with ginsenoside converting activity.</title>
        <authorList>
            <person name="Kim J.K."/>
            <person name="Kang M.S."/>
            <person name="Park S.C."/>
            <person name="Kim K.M."/>
            <person name="Choi K."/>
            <person name="Yoon M.H."/>
            <person name="Im W.T."/>
        </authorList>
    </citation>
    <scope>NUCLEOTIDE SEQUENCE [LARGE SCALE GENOMIC DNA]</scope>
    <source>
        <strain evidence="12 13">BS-11</strain>
    </source>
</reference>
<dbReference type="Gene3D" id="3.30.70.1430">
    <property type="entry name" value="Multidrug efflux transporter AcrB pore domain"/>
    <property type="match status" value="2"/>
</dbReference>
<feature type="transmembrane region" description="Helical" evidence="9">
    <location>
        <begin position="909"/>
        <end position="931"/>
    </location>
</feature>
<keyword evidence="8 9" id="KW-0472">Membrane</keyword>
<keyword evidence="7 9" id="KW-1133">Transmembrane helix</keyword>
<dbReference type="EMBL" id="VOQQ01000001">
    <property type="protein sequence ID" value="TXC64495.1"/>
    <property type="molecule type" value="Genomic_DNA"/>
</dbReference>